<organism evidence="1 2">
    <name type="scientific">Parnassius apollo</name>
    <name type="common">Apollo butterfly</name>
    <name type="synonym">Papilio apollo</name>
    <dbReference type="NCBI Taxonomy" id="110799"/>
    <lineage>
        <taxon>Eukaryota</taxon>
        <taxon>Metazoa</taxon>
        <taxon>Ecdysozoa</taxon>
        <taxon>Arthropoda</taxon>
        <taxon>Hexapoda</taxon>
        <taxon>Insecta</taxon>
        <taxon>Pterygota</taxon>
        <taxon>Neoptera</taxon>
        <taxon>Endopterygota</taxon>
        <taxon>Lepidoptera</taxon>
        <taxon>Glossata</taxon>
        <taxon>Ditrysia</taxon>
        <taxon>Papilionoidea</taxon>
        <taxon>Papilionidae</taxon>
        <taxon>Parnassiinae</taxon>
        <taxon>Parnassini</taxon>
        <taxon>Parnassius</taxon>
        <taxon>Parnassius</taxon>
    </lineage>
</organism>
<proteinExistence type="predicted"/>
<name>A0A8S3WXI7_PARAO</name>
<comment type="caution">
    <text evidence="1">The sequence shown here is derived from an EMBL/GenBank/DDBJ whole genome shotgun (WGS) entry which is preliminary data.</text>
</comment>
<dbReference type="OrthoDB" id="7481101at2759"/>
<dbReference type="AlphaFoldDB" id="A0A8S3WXI7"/>
<evidence type="ECO:0000313" key="1">
    <source>
        <dbReference type="EMBL" id="CAG4988789.1"/>
    </source>
</evidence>
<protein>
    <submittedName>
        <fullName evidence="1">(apollo) hypothetical protein</fullName>
    </submittedName>
</protein>
<accession>A0A8S3WXI7</accession>
<gene>
    <name evidence="1" type="ORF">PAPOLLO_LOCUS11692</name>
</gene>
<keyword evidence="2" id="KW-1185">Reference proteome</keyword>
<sequence>MSAVRPAPISEDQPEKAVLTVIENIEDLRDKRSNYGYPYVSPCAAASSPVPSIAPPVSYQLNLDPVQQYMRPYTYGYNYHYPHYRSVDQNENELLSFSDVDHVNSDSAPLGTEGLPAYYPEEPRIAVINPQVAPAQSFASFGVFPYINPSALNVPFVLSCSPSIVQGQMVQAQPQYYTGYRAPDIHRNVDLQKLYEAPGHVQMAQDLATSQKPNEIPSKSL</sequence>
<reference evidence="1" key="1">
    <citation type="submission" date="2021-04" db="EMBL/GenBank/DDBJ databases">
        <authorList>
            <person name="Tunstrom K."/>
        </authorList>
    </citation>
    <scope>NUCLEOTIDE SEQUENCE</scope>
</reference>
<evidence type="ECO:0000313" key="2">
    <source>
        <dbReference type="Proteomes" id="UP000691718"/>
    </source>
</evidence>
<dbReference type="Proteomes" id="UP000691718">
    <property type="component" value="Unassembled WGS sequence"/>
</dbReference>
<dbReference type="EMBL" id="CAJQZP010000851">
    <property type="protein sequence ID" value="CAG4988789.1"/>
    <property type="molecule type" value="Genomic_DNA"/>
</dbReference>